<dbReference type="PANTHER" id="PTHR11061:SF30">
    <property type="entry name" value="TRNA (URACIL(54)-C(5))-METHYLTRANSFERASE"/>
    <property type="match status" value="1"/>
</dbReference>
<evidence type="ECO:0000256" key="3">
    <source>
        <dbReference type="ARBA" id="ARBA00022691"/>
    </source>
</evidence>
<dbReference type="InterPro" id="IPR012340">
    <property type="entry name" value="NA-bd_OB-fold"/>
</dbReference>
<evidence type="ECO:0000313" key="5">
    <source>
        <dbReference type="EMBL" id="OUR96168.1"/>
    </source>
</evidence>
<comment type="caution">
    <text evidence="4">Lacks conserved residue(s) required for the propagation of feature annotation.</text>
</comment>
<dbReference type="SUPFAM" id="SSF53335">
    <property type="entry name" value="S-adenosyl-L-methionine-dependent methyltransferases"/>
    <property type="match status" value="2"/>
</dbReference>
<dbReference type="AlphaFoldDB" id="A0A1Y5F5K9"/>
<organism evidence="5 6">
    <name type="scientific">Halobacteriovorax marinus</name>
    <dbReference type="NCBI Taxonomy" id="97084"/>
    <lineage>
        <taxon>Bacteria</taxon>
        <taxon>Pseudomonadati</taxon>
        <taxon>Bdellovibrionota</taxon>
        <taxon>Bacteriovoracia</taxon>
        <taxon>Bacteriovoracales</taxon>
        <taxon>Halobacteriovoraceae</taxon>
        <taxon>Halobacteriovorax</taxon>
    </lineage>
</organism>
<keyword evidence="1 4" id="KW-0489">Methyltransferase</keyword>
<dbReference type="Proteomes" id="UP000196531">
    <property type="component" value="Unassembled WGS sequence"/>
</dbReference>
<dbReference type="InterPro" id="IPR029063">
    <property type="entry name" value="SAM-dependent_MTases_sf"/>
</dbReference>
<evidence type="ECO:0008006" key="7">
    <source>
        <dbReference type="Google" id="ProtNLM"/>
    </source>
</evidence>
<sequence length="375" mass="42480">MKKIEFKIDHIDPLGQGISKNADQVAFIEKTLPGESGNAKAFKTKKKGRLIFSRLTSTDDLTEVSPLRIEATCPHFANCSGCHYLHTSYENEIELKSEIATRLFSYVSQMETAPKIVAAPERFYYRNRIQLHYNKVQGKLGFIDSLNGTIEEIPSCKVINSKLSLKLAELYKDNHWLLLVKDSPESGHIEIYERDGVVEVHTNQRYAFGGFTQVNEVMNQKMITHLHSEVRKYIKPGTTLLDLFGGAGNLSKDLSEYPTLVIDGFSPEKMNLATHQEFEEINLYGKGAIDEISQKVSPNQELAIILDPPRSGLKNIQELVEKLKPKYIFMINCEVSSAIRDIKSLKLDFKIKDVTILDLFPGTRHFETVSTLCFC</sequence>
<feature type="binding site" evidence="4">
    <location>
        <position position="307"/>
    </location>
    <ligand>
        <name>S-adenosyl-L-methionine</name>
        <dbReference type="ChEBI" id="CHEBI:59789"/>
    </ligand>
</feature>
<proteinExistence type="inferred from homology"/>
<feature type="binding site" evidence="4">
    <location>
        <position position="244"/>
    </location>
    <ligand>
        <name>S-adenosyl-L-methionine</name>
        <dbReference type="ChEBI" id="CHEBI:59789"/>
    </ligand>
</feature>
<evidence type="ECO:0000256" key="1">
    <source>
        <dbReference type="ARBA" id="ARBA00022603"/>
    </source>
</evidence>
<gene>
    <name evidence="5" type="ORF">A9Q84_07345</name>
</gene>
<dbReference type="PANTHER" id="PTHR11061">
    <property type="entry name" value="RNA M5U METHYLTRANSFERASE"/>
    <property type="match status" value="1"/>
</dbReference>
<dbReference type="EMBL" id="MAAO01000006">
    <property type="protein sequence ID" value="OUR96168.1"/>
    <property type="molecule type" value="Genomic_DNA"/>
</dbReference>
<name>A0A1Y5F5K9_9BACT</name>
<evidence type="ECO:0000256" key="4">
    <source>
        <dbReference type="PROSITE-ProRule" id="PRU01024"/>
    </source>
</evidence>
<dbReference type="PROSITE" id="PS51687">
    <property type="entry name" value="SAM_MT_RNA_M5U"/>
    <property type="match status" value="1"/>
</dbReference>
<comment type="similarity">
    <text evidence="4">Belongs to the class I-like SAM-binding methyltransferase superfamily. RNA M5U methyltransferase family.</text>
</comment>
<evidence type="ECO:0000313" key="6">
    <source>
        <dbReference type="Proteomes" id="UP000196531"/>
    </source>
</evidence>
<comment type="caution">
    <text evidence="5">The sequence shown here is derived from an EMBL/GenBank/DDBJ whole genome shotgun (WGS) entry which is preliminary data.</text>
</comment>
<keyword evidence="2 4" id="KW-0808">Transferase</keyword>
<keyword evidence="3 4" id="KW-0949">S-adenosyl-L-methionine</keyword>
<reference evidence="6" key="1">
    <citation type="journal article" date="2017" name="Proc. Natl. Acad. Sci. U.S.A.">
        <title>Simulation of Deepwater Horizon oil plume reveals substrate specialization within a complex community of hydrocarbon-degraders.</title>
        <authorList>
            <person name="Hu P."/>
            <person name="Dubinsky E.A."/>
            <person name="Probst A.J."/>
            <person name="Wang J."/>
            <person name="Sieber C.M.K."/>
            <person name="Tom L.M."/>
            <person name="Gardinali P."/>
            <person name="Banfield J.F."/>
            <person name="Atlas R.M."/>
            <person name="Andersen G.L."/>
        </authorList>
    </citation>
    <scope>NUCLEOTIDE SEQUENCE [LARGE SCALE GENOMIC DNA]</scope>
</reference>
<accession>A0A1Y5F5K9</accession>
<feature type="binding site" evidence="4">
    <location>
        <position position="213"/>
    </location>
    <ligand>
        <name>S-adenosyl-L-methionine</name>
        <dbReference type="ChEBI" id="CHEBI:59789"/>
    </ligand>
</feature>
<dbReference type="Pfam" id="PF05958">
    <property type="entry name" value="tRNA_U5-meth_tr"/>
    <property type="match status" value="1"/>
</dbReference>
<evidence type="ECO:0000256" key="2">
    <source>
        <dbReference type="ARBA" id="ARBA00022679"/>
    </source>
</evidence>
<dbReference type="Gene3D" id="3.40.50.150">
    <property type="entry name" value="Vaccinia Virus protein VP39"/>
    <property type="match status" value="2"/>
</dbReference>
<dbReference type="InterPro" id="IPR010280">
    <property type="entry name" value="U5_MeTrfase_fam"/>
</dbReference>
<protein>
    <recommendedName>
        <fullName evidence="7">TRAM domain-containing protein</fullName>
    </recommendedName>
</protein>
<dbReference type="Gene3D" id="2.40.50.1070">
    <property type="match status" value="1"/>
</dbReference>
<feature type="active site" description="Nucleophile" evidence="4">
    <location>
        <position position="333"/>
    </location>
</feature>
<dbReference type="GO" id="GO:0070475">
    <property type="term" value="P:rRNA base methylation"/>
    <property type="evidence" value="ECO:0007669"/>
    <property type="project" value="TreeGrafter"/>
</dbReference>
<dbReference type="GO" id="GO:0070041">
    <property type="term" value="F:rRNA (uridine-C5-)-methyltransferase activity"/>
    <property type="evidence" value="ECO:0007669"/>
    <property type="project" value="TreeGrafter"/>
</dbReference>
<dbReference type="Gene3D" id="2.40.50.140">
    <property type="entry name" value="Nucleic acid-binding proteins"/>
    <property type="match status" value="1"/>
</dbReference>